<sequence>MEKFAHGGNVYDGTGKKKSWIDMSANINPLGIPPSVRQVLQDHLEDIVYYPDPAAEAFKRAVYRHYRIEKEYTVAGNGAAELLYVWFHAYRPATLVLPVPSFNEYERAALAGGAAIQYIYLSENNEFAGDWEKIDLSCPSGSCLILGNPNNPTGTLINRDTAVSCVRICAAHNVFVIIDESFLDFRDDGADYTVLDLVRKY</sequence>
<name>G9YH61_9FIRM</name>
<dbReference type="eggNOG" id="COG0079">
    <property type="taxonomic scope" value="Bacteria"/>
</dbReference>
<dbReference type="OrthoDB" id="9813612at2"/>
<dbReference type="InterPro" id="IPR015422">
    <property type="entry name" value="PyrdxlP-dep_Trfase_small"/>
</dbReference>
<dbReference type="EMBL" id="AGCJ01000038">
    <property type="protein sequence ID" value="EHM41116.1"/>
    <property type="molecule type" value="Genomic_DNA"/>
</dbReference>
<gene>
    <name evidence="4" type="ORF">HMPREF0080_00988</name>
</gene>
<accession>G9YH61</accession>
<dbReference type="GO" id="GO:0030170">
    <property type="term" value="F:pyridoxal phosphate binding"/>
    <property type="evidence" value="ECO:0007669"/>
    <property type="project" value="InterPro"/>
</dbReference>
<evidence type="ECO:0000256" key="2">
    <source>
        <dbReference type="ARBA" id="ARBA00022898"/>
    </source>
</evidence>
<dbReference type="InterPro" id="IPR015421">
    <property type="entry name" value="PyrdxlP-dep_Trfase_major"/>
</dbReference>
<reference evidence="4 5" key="1">
    <citation type="submission" date="2011-08" db="EMBL/GenBank/DDBJ databases">
        <authorList>
            <person name="Weinstock G."/>
            <person name="Sodergren E."/>
            <person name="Clifton S."/>
            <person name="Fulton L."/>
            <person name="Fulton B."/>
            <person name="Courtney L."/>
            <person name="Fronick C."/>
            <person name="Harrison M."/>
            <person name="Strong C."/>
            <person name="Farmer C."/>
            <person name="Delahaunty K."/>
            <person name="Markovic C."/>
            <person name="Hall O."/>
            <person name="Minx P."/>
            <person name="Tomlinson C."/>
            <person name="Mitreva M."/>
            <person name="Hou S."/>
            <person name="Chen J."/>
            <person name="Wollam A."/>
            <person name="Pepin K.H."/>
            <person name="Johnson M."/>
            <person name="Bhonagiri V."/>
            <person name="Zhang X."/>
            <person name="Suruliraj S."/>
            <person name="Warren W."/>
            <person name="Chinwalla A."/>
            <person name="Mardis E.R."/>
            <person name="Wilson R.K."/>
        </authorList>
    </citation>
    <scope>NUCLEOTIDE SEQUENCE [LARGE SCALE GENOMIC DNA]</scope>
    <source>
        <strain evidence="4 5">F0357</strain>
    </source>
</reference>
<keyword evidence="5" id="KW-1185">Reference proteome</keyword>
<dbReference type="Gene3D" id="3.90.1150.10">
    <property type="entry name" value="Aspartate Aminotransferase, domain 1"/>
    <property type="match status" value="1"/>
</dbReference>
<dbReference type="RefSeq" id="WP_006789969.1">
    <property type="nucleotide sequence ID" value="NZ_JH417584.1"/>
</dbReference>
<evidence type="ECO:0000256" key="1">
    <source>
        <dbReference type="ARBA" id="ARBA00001933"/>
    </source>
</evidence>
<dbReference type="AlphaFoldDB" id="G9YH61"/>
<dbReference type="STRING" id="861450.HMPREF0080_00988"/>
<comment type="caution">
    <text evidence="4">The sequence shown here is derived from an EMBL/GenBank/DDBJ whole genome shotgun (WGS) entry which is preliminary data.</text>
</comment>
<comment type="cofactor">
    <cofactor evidence="1">
        <name>pyridoxal 5'-phosphate</name>
        <dbReference type="ChEBI" id="CHEBI:597326"/>
    </cofactor>
</comment>
<dbReference type="InterPro" id="IPR004839">
    <property type="entry name" value="Aminotransferase_I/II_large"/>
</dbReference>
<evidence type="ECO:0000313" key="4">
    <source>
        <dbReference type="EMBL" id="EHM41116.1"/>
    </source>
</evidence>
<proteinExistence type="predicted"/>
<organism evidence="4 5">
    <name type="scientific">Anaeroglobus geminatus F0357</name>
    <dbReference type="NCBI Taxonomy" id="861450"/>
    <lineage>
        <taxon>Bacteria</taxon>
        <taxon>Bacillati</taxon>
        <taxon>Bacillota</taxon>
        <taxon>Negativicutes</taxon>
        <taxon>Veillonellales</taxon>
        <taxon>Veillonellaceae</taxon>
        <taxon>Anaeroglobus</taxon>
    </lineage>
</organism>
<dbReference type="Gene3D" id="3.40.640.10">
    <property type="entry name" value="Type I PLP-dependent aspartate aminotransferase-like (Major domain)"/>
    <property type="match status" value="1"/>
</dbReference>
<dbReference type="HOGENOM" id="CLU_017584_3_2_9"/>
<evidence type="ECO:0000313" key="5">
    <source>
        <dbReference type="Proteomes" id="UP000005481"/>
    </source>
</evidence>
<dbReference type="PANTHER" id="PTHR42885:SF1">
    <property type="entry name" value="THREONINE-PHOSPHATE DECARBOXYLASE"/>
    <property type="match status" value="1"/>
</dbReference>
<dbReference type="InterPro" id="IPR015424">
    <property type="entry name" value="PyrdxlP-dep_Trfase"/>
</dbReference>
<protein>
    <submittedName>
        <fullName evidence="4">Threonine-phosphate decarboxylase domain protein</fullName>
    </submittedName>
</protein>
<dbReference type="Pfam" id="PF00155">
    <property type="entry name" value="Aminotran_1_2"/>
    <property type="match status" value="1"/>
</dbReference>
<keyword evidence="2" id="KW-0663">Pyridoxal phosphate</keyword>
<dbReference type="PANTHER" id="PTHR42885">
    <property type="entry name" value="HISTIDINOL-PHOSPHATE AMINOTRANSFERASE-RELATED"/>
    <property type="match status" value="1"/>
</dbReference>
<dbReference type="PATRIC" id="fig|861450.3.peg.923"/>
<feature type="domain" description="Aminotransferase class I/classII large" evidence="3">
    <location>
        <begin position="19"/>
        <end position="192"/>
    </location>
</feature>
<dbReference type="CDD" id="cd00609">
    <property type="entry name" value="AAT_like"/>
    <property type="match status" value="1"/>
</dbReference>
<dbReference type="Proteomes" id="UP000005481">
    <property type="component" value="Unassembled WGS sequence"/>
</dbReference>
<dbReference type="GO" id="GO:0003824">
    <property type="term" value="F:catalytic activity"/>
    <property type="evidence" value="ECO:0007669"/>
    <property type="project" value="UniProtKB-ARBA"/>
</dbReference>
<evidence type="ECO:0000259" key="3">
    <source>
        <dbReference type="Pfam" id="PF00155"/>
    </source>
</evidence>
<dbReference type="SUPFAM" id="SSF53383">
    <property type="entry name" value="PLP-dependent transferases"/>
    <property type="match status" value="1"/>
</dbReference>